<gene>
    <name evidence="4" type="ordered locus">Cyan7425_4379</name>
</gene>
<evidence type="ECO:0000256" key="2">
    <source>
        <dbReference type="ARBA" id="ARBA00034122"/>
    </source>
</evidence>
<evidence type="ECO:0000313" key="4">
    <source>
        <dbReference type="EMBL" id="ACL46689.1"/>
    </source>
</evidence>
<organism evidence="4">
    <name type="scientific">Cyanothece sp. (strain PCC 7425 / ATCC 29141)</name>
    <dbReference type="NCBI Taxonomy" id="395961"/>
    <lineage>
        <taxon>Bacteria</taxon>
        <taxon>Bacillati</taxon>
        <taxon>Cyanobacteriota</taxon>
        <taxon>Cyanophyceae</taxon>
        <taxon>Gomontiellales</taxon>
        <taxon>Cyanothecaceae</taxon>
        <taxon>Cyanothece</taxon>
    </lineage>
</organism>
<dbReference type="eggNOG" id="COG0388">
    <property type="taxonomic scope" value="Bacteria"/>
</dbReference>
<dbReference type="InterPro" id="IPR050345">
    <property type="entry name" value="Aliph_Amidase/BUP"/>
</dbReference>
<reference evidence="4" key="1">
    <citation type="submission" date="2009-01" db="EMBL/GenBank/DDBJ databases">
        <title>Complete sequence of chromosome Cyanothece sp. PCC 7425.</title>
        <authorList>
            <consortium name="US DOE Joint Genome Institute"/>
            <person name="Lucas S."/>
            <person name="Copeland A."/>
            <person name="Lapidus A."/>
            <person name="Glavina del Rio T."/>
            <person name="Dalin E."/>
            <person name="Tice H."/>
            <person name="Bruce D."/>
            <person name="Goodwin L."/>
            <person name="Pitluck S."/>
            <person name="Sims D."/>
            <person name="Meineke L."/>
            <person name="Brettin T."/>
            <person name="Detter J.C."/>
            <person name="Han C."/>
            <person name="Larimer F."/>
            <person name="Land M."/>
            <person name="Hauser L."/>
            <person name="Kyrpides N."/>
            <person name="Ovchinnikova G."/>
            <person name="Liberton M."/>
            <person name="Stoeckel J."/>
            <person name="Banerjee A."/>
            <person name="Singh A."/>
            <person name="Page L."/>
            <person name="Sato H."/>
            <person name="Zhao L."/>
            <person name="Sherman L."/>
            <person name="Pakrasi H."/>
            <person name="Richardson P."/>
        </authorList>
    </citation>
    <scope>NUCLEOTIDE SEQUENCE</scope>
    <source>
        <strain evidence="4">PCC 7425</strain>
    </source>
</reference>
<evidence type="ECO:0000256" key="1">
    <source>
        <dbReference type="ARBA" id="ARBA00022801"/>
    </source>
</evidence>
<dbReference type="EMBL" id="CP001344">
    <property type="protein sequence ID" value="ACL46689.1"/>
    <property type="molecule type" value="Genomic_DNA"/>
</dbReference>
<dbReference type="STRING" id="395961.Cyan7425_4379"/>
<dbReference type="SUPFAM" id="SSF56317">
    <property type="entry name" value="Carbon-nitrogen hydrolase"/>
    <property type="match status" value="1"/>
</dbReference>
<feature type="domain" description="CN hydrolase" evidence="3">
    <location>
        <begin position="28"/>
        <end position="278"/>
    </location>
</feature>
<dbReference type="GO" id="GO:0050126">
    <property type="term" value="F:N-carbamoylputrescine amidase activity"/>
    <property type="evidence" value="ECO:0007669"/>
    <property type="project" value="InterPro"/>
</dbReference>
<dbReference type="NCBIfam" id="TIGR03381">
    <property type="entry name" value="agmatine_aguB"/>
    <property type="match status" value="1"/>
</dbReference>
<dbReference type="PANTHER" id="PTHR43674:SF2">
    <property type="entry name" value="BETA-UREIDOPROPIONASE"/>
    <property type="match status" value="1"/>
</dbReference>
<sequence>MDFSDSLRWKRCPLPIYPPDLNQTVNTVTVAAIQAALTDDPELNVKRISGWVREAAAQGAQVILPSELFEGHYFCREEREECFARARSATAHPTITHFQALAEQLGVVIPVSFFEKAGPAYYNSVAIVDADGSLLGVYRKSHIPDGPGYEEKFYFRPGNTGFKVWETRYGVLGVGICWDQWFPECARAMTLMGAELLLYPTAIGSEPHDPDLDTKDPWQRAMIGHAVSNVIPVIAANRIGTEEGQVFYGSSFIANHRGDKVAELGREQEGIITAKFDLNAIEQTRAAYGFFRDRRPDLYQILLTADGSPA</sequence>
<dbReference type="AlphaFoldDB" id="B8HYN5"/>
<dbReference type="InterPro" id="IPR017755">
    <property type="entry name" value="N-carbamoylputrescine_amidase"/>
</dbReference>
<dbReference type="PANTHER" id="PTHR43674">
    <property type="entry name" value="NITRILASE C965.09-RELATED"/>
    <property type="match status" value="1"/>
</dbReference>
<comment type="similarity">
    <text evidence="2">Belongs to the carbon-nitrogen hydrolase superfamily.</text>
</comment>
<proteinExistence type="inferred from homology"/>
<accession>B8HYN5</accession>
<dbReference type="GO" id="GO:0033388">
    <property type="term" value="P:putrescine biosynthetic process from arginine"/>
    <property type="evidence" value="ECO:0007669"/>
    <property type="project" value="TreeGrafter"/>
</dbReference>
<keyword evidence="1" id="KW-0378">Hydrolase</keyword>
<dbReference type="CDD" id="cd07573">
    <property type="entry name" value="CPA"/>
    <property type="match status" value="1"/>
</dbReference>
<dbReference type="KEGG" id="cyn:Cyan7425_4379"/>
<protein>
    <submittedName>
        <fullName evidence="4">N-carbamoylputrescine amidase</fullName>
    </submittedName>
</protein>
<dbReference type="InterPro" id="IPR003010">
    <property type="entry name" value="C-N_Hydrolase"/>
</dbReference>
<dbReference type="InterPro" id="IPR036526">
    <property type="entry name" value="C-N_Hydrolase_sf"/>
</dbReference>
<name>B8HYN5_CYAP4</name>
<dbReference type="PROSITE" id="PS50263">
    <property type="entry name" value="CN_HYDROLASE"/>
    <property type="match status" value="1"/>
</dbReference>
<dbReference type="HOGENOM" id="CLU_030130_4_0_3"/>
<evidence type="ECO:0000259" key="3">
    <source>
        <dbReference type="PROSITE" id="PS50263"/>
    </source>
</evidence>
<dbReference type="Pfam" id="PF00795">
    <property type="entry name" value="CN_hydrolase"/>
    <property type="match status" value="1"/>
</dbReference>
<dbReference type="Gene3D" id="3.60.110.10">
    <property type="entry name" value="Carbon-nitrogen hydrolase"/>
    <property type="match status" value="1"/>
</dbReference>